<evidence type="ECO:0008006" key="3">
    <source>
        <dbReference type="Google" id="ProtNLM"/>
    </source>
</evidence>
<protein>
    <recommendedName>
        <fullName evidence="3">Reverse transcriptase domain-containing protein</fullName>
    </recommendedName>
</protein>
<accession>A0ABD3W0Y6</accession>
<dbReference type="AlphaFoldDB" id="A0ABD3W0Y6"/>
<organism evidence="1 2">
    <name type="scientific">Sinanodonta woodiana</name>
    <name type="common">Chinese pond mussel</name>
    <name type="synonym">Anodonta woodiana</name>
    <dbReference type="NCBI Taxonomy" id="1069815"/>
    <lineage>
        <taxon>Eukaryota</taxon>
        <taxon>Metazoa</taxon>
        <taxon>Spiralia</taxon>
        <taxon>Lophotrochozoa</taxon>
        <taxon>Mollusca</taxon>
        <taxon>Bivalvia</taxon>
        <taxon>Autobranchia</taxon>
        <taxon>Heteroconchia</taxon>
        <taxon>Palaeoheterodonta</taxon>
        <taxon>Unionida</taxon>
        <taxon>Unionoidea</taxon>
        <taxon>Unionidae</taxon>
        <taxon>Unioninae</taxon>
        <taxon>Sinanodonta</taxon>
    </lineage>
</organism>
<reference evidence="1 2" key="1">
    <citation type="submission" date="2024-11" db="EMBL/GenBank/DDBJ databases">
        <title>Chromosome-level genome assembly of the freshwater bivalve Anodonta woodiana.</title>
        <authorList>
            <person name="Chen X."/>
        </authorList>
    </citation>
    <scope>NUCLEOTIDE SEQUENCE [LARGE SCALE GENOMIC DNA]</scope>
    <source>
        <strain evidence="1">MN2024</strain>
        <tissue evidence="1">Gills</tissue>
    </source>
</reference>
<sequence>MTTTTNWRRNGIQWTLWSQLEDLDFADDLALLSHSQQQMQEKTNILAATSAQVGLNIHKDKTKILKINYTSKNPVTHTVVKTPGRSRVLHVSRQHFQPAGWYRCRCQGKDRKGKSSFHSA</sequence>
<evidence type="ECO:0000313" key="1">
    <source>
        <dbReference type="EMBL" id="KAL3866275.1"/>
    </source>
</evidence>
<gene>
    <name evidence="1" type="ORF">ACJMK2_043583</name>
</gene>
<dbReference type="Proteomes" id="UP001634394">
    <property type="component" value="Unassembled WGS sequence"/>
</dbReference>
<comment type="caution">
    <text evidence="1">The sequence shown here is derived from an EMBL/GenBank/DDBJ whole genome shotgun (WGS) entry which is preliminary data.</text>
</comment>
<keyword evidence="2" id="KW-1185">Reference proteome</keyword>
<name>A0ABD3W0Y6_SINWO</name>
<dbReference type="EMBL" id="JBJQND010000009">
    <property type="protein sequence ID" value="KAL3866275.1"/>
    <property type="molecule type" value="Genomic_DNA"/>
</dbReference>
<proteinExistence type="predicted"/>
<evidence type="ECO:0000313" key="2">
    <source>
        <dbReference type="Proteomes" id="UP001634394"/>
    </source>
</evidence>